<gene>
    <name evidence="1" type="ORF">HX837_08280</name>
</gene>
<dbReference type="EMBL" id="JACASV010000134">
    <property type="protein sequence ID" value="NWJ44177.1"/>
    <property type="molecule type" value="Genomic_DNA"/>
</dbReference>
<name>A0A7K4MSF7_9ARCH</name>
<reference evidence="1 2" key="1">
    <citation type="journal article" date="2019" name="Environ. Microbiol.">
        <title>Genomics insights into ecotype formation of ammonia-oxidizing archaea in the deep ocean.</title>
        <authorList>
            <person name="Wang Y."/>
            <person name="Huang J.M."/>
            <person name="Cui G.J."/>
            <person name="Nunoura T."/>
            <person name="Takaki Y."/>
            <person name="Li W.L."/>
            <person name="Li J."/>
            <person name="Gao Z.M."/>
            <person name="Takai K."/>
            <person name="Zhang A.Q."/>
            <person name="Stepanauskas R."/>
        </authorList>
    </citation>
    <scope>NUCLEOTIDE SEQUENCE [LARGE SCALE GENOMIC DNA]</scope>
    <source>
        <strain evidence="1 2">L15b</strain>
    </source>
</reference>
<evidence type="ECO:0000313" key="2">
    <source>
        <dbReference type="Proteomes" id="UP000523105"/>
    </source>
</evidence>
<sequence length="311" mass="31539">MGAASVIGIDWTDATVTDTGTFDITVTFDEAVDITSATWTGDQVVTNKAYILLSRLGKTDMVEDTTMACQYYSGDGSNALTFRGPAQTGDAAYLGFNSAGVGDDDVITGIIFNGSAALDDEDGFSAIGIRKESGTAAAGTAGDSIIADGSAATTMTVNGALDQATTLVIDAVSGATLAVGQVVTVNGEGSAPASSITDADGETGLSTDNSLTITAVASQTSVTVSEKITVADDIVLLASTNGGDEMLVDALSFVVAGPTFASRSDIGKITRTGLDDSVAVQLESDTENLLAVASLLMRQMVVLLMLIVQLL</sequence>
<dbReference type="AlphaFoldDB" id="A0A7K4MSF7"/>
<proteinExistence type="predicted"/>
<accession>A0A7K4MSF7</accession>
<organism evidence="1 2">
    <name type="scientific">Marine Group I thaumarchaeote</name>
    <dbReference type="NCBI Taxonomy" id="2511932"/>
    <lineage>
        <taxon>Archaea</taxon>
        <taxon>Nitrososphaerota</taxon>
        <taxon>Marine Group I</taxon>
    </lineage>
</organism>
<comment type="caution">
    <text evidence="1">The sequence shown here is derived from an EMBL/GenBank/DDBJ whole genome shotgun (WGS) entry which is preliminary data.</text>
</comment>
<protein>
    <submittedName>
        <fullName evidence="1">Uncharacterized protein</fullName>
    </submittedName>
</protein>
<dbReference type="Proteomes" id="UP000523105">
    <property type="component" value="Unassembled WGS sequence"/>
</dbReference>
<evidence type="ECO:0000313" key="1">
    <source>
        <dbReference type="EMBL" id="NWJ44177.1"/>
    </source>
</evidence>